<dbReference type="InterPro" id="IPR012296">
    <property type="entry name" value="Nuclease_put_TT1808"/>
</dbReference>
<reference evidence="3 4" key="1">
    <citation type="submission" date="2017-06" db="EMBL/GenBank/DDBJ databases">
        <title>Genome sequencing of cyanobaciteial culture collection at National Institute for Environmental Studies (NIES).</title>
        <authorList>
            <person name="Hirose Y."/>
            <person name="Shimura Y."/>
            <person name="Fujisawa T."/>
            <person name="Nakamura Y."/>
            <person name="Kawachi M."/>
        </authorList>
    </citation>
    <scope>NUCLEOTIDE SEQUENCE [LARGE SCALE GENOMIC DNA]</scope>
    <source>
        <strain evidence="3 4">NIES-267</strain>
    </source>
</reference>
<dbReference type="PANTHER" id="PTHR33352">
    <property type="entry name" value="SLR1095 PROTEIN"/>
    <property type="match status" value="1"/>
</dbReference>
<dbReference type="Pfam" id="PF05685">
    <property type="entry name" value="Uma2"/>
    <property type="match status" value="1"/>
</dbReference>
<dbReference type="CDD" id="cd06260">
    <property type="entry name" value="DUF820-like"/>
    <property type="match status" value="1"/>
</dbReference>
<name>A0A1Z4M133_9CYAN</name>
<dbReference type="PANTHER" id="PTHR33352:SF2">
    <property type="entry name" value="SLL0995 PROTEIN"/>
    <property type="match status" value="1"/>
</dbReference>
<dbReference type="SUPFAM" id="SSF52980">
    <property type="entry name" value="Restriction endonuclease-like"/>
    <property type="match status" value="1"/>
</dbReference>
<evidence type="ECO:0000313" key="3">
    <source>
        <dbReference type="EMBL" id="BAY87167.1"/>
    </source>
</evidence>
<evidence type="ECO:0000313" key="4">
    <source>
        <dbReference type="Proteomes" id="UP000218418"/>
    </source>
</evidence>
<protein>
    <recommendedName>
        <fullName evidence="2">Putative restriction endonuclease domain-containing protein</fullName>
    </recommendedName>
</protein>
<keyword evidence="1" id="KW-0175">Coiled coil</keyword>
<proteinExistence type="predicted"/>
<dbReference type="OrthoDB" id="529629at2"/>
<dbReference type="InterPro" id="IPR011335">
    <property type="entry name" value="Restrct_endonuc-II-like"/>
</dbReference>
<feature type="coiled-coil region" evidence="1">
    <location>
        <begin position="189"/>
        <end position="219"/>
    </location>
</feature>
<dbReference type="Proteomes" id="UP000218418">
    <property type="component" value="Chromosome"/>
</dbReference>
<dbReference type="InterPro" id="IPR008538">
    <property type="entry name" value="Uma2"/>
</dbReference>
<evidence type="ECO:0000256" key="1">
    <source>
        <dbReference type="SAM" id="Coils"/>
    </source>
</evidence>
<dbReference type="Gene3D" id="3.90.1570.10">
    <property type="entry name" value="tt1808, chain A"/>
    <property type="match status" value="1"/>
</dbReference>
<sequence>MTITTSKPKSEIFYPSSDGEPVAETYIHLYALLTTLEVLRQYLQGQQATVLANQFLYYAQGFPKLRVAPDVMVIFDVEPGGRDNYKIWEEGKVPSVIFEMTSKGTQNQDIEHKKTLYEQLEVEEYWLFDPKGEWIEEKLRGYRLRGESYQLITDNRSEPLKLRLAIEGELIGFYREDTGEKLLIPDELASKLQEETEAKQEAEKRANEAEELLARYRERFGDLNE</sequence>
<feature type="domain" description="Putative restriction endonuclease" evidence="2">
    <location>
        <begin position="17"/>
        <end position="167"/>
    </location>
</feature>
<dbReference type="EMBL" id="AP018227">
    <property type="protein sequence ID" value="BAY87167.1"/>
    <property type="molecule type" value="Genomic_DNA"/>
</dbReference>
<keyword evidence="4" id="KW-1185">Reference proteome</keyword>
<gene>
    <name evidence="3" type="ORF">NIES267_66850</name>
</gene>
<evidence type="ECO:0000259" key="2">
    <source>
        <dbReference type="Pfam" id="PF05685"/>
    </source>
</evidence>
<organism evidence="3 4">
    <name type="scientific">Calothrix parasitica NIES-267</name>
    <dbReference type="NCBI Taxonomy" id="1973488"/>
    <lineage>
        <taxon>Bacteria</taxon>
        <taxon>Bacillati</taxon>
        <taxon>Cyanobacteriota</taxon>
        <taxon>Cyanophyceae</taxon>
        <taxon>Nostocales</taxon>
        <taxon>Calotrichaceae</taxon>
        <taxon>Calothrix</taxon>
    </lineage>
</organism>
<dbReference type="AlphaFoldDB" id="A0A1Z4M133"/>
<accession>A0A1Z4M133</accession>